<feature type="disulfide bond" evidence="9">
    <location>
        <begin position="910"/>
        <end position="919"/>
    </location>
</feature>
<organism evidence="16">
    <name type="scientific">Naegleria gruberi</name>
    <name type="common">Amoeba</name>
    <dbReference type="NCBI Taxonomy" id="5762"/>
    <lineage>
        <taxon>Eukaryota</taxon>
        <taxon>Discoba</taxon>
        <taxon>Heterolobosea</taxon>
        <taxon>Tetramitia</taxon>
        <taxon>Eutetramitia</taxon>
        <taxon>Vahlkampfiidae</taxon>
        <taxon>Naegleria</taxon>
    </lineage>
</organism>
<dbReference type="PANTHER" id="PTHR11219">
    <property type="entry name" value="TENEURIN AND N-ACETYLGLUCOSAMINE-1-PHOSPHODIESTER ALPHA-N-ACETYLGLUCOSAMINIDASE"/>
    <property type="match status" value="1"/>
</dbReference>
<evidence type="ECO:0000256" key="9">
    <source>
        <dbReference type="PROSITE-ProRule" id="PRU00076"/>
    </source>
</evidence>
<dbReference type="InParanoid" id="D2VML7"/>
<dbReference type="Proteomes" id="UP000006671">
    <property type="component" value="Unassembled WGS sequence"/>
</dbReference>
<keyword evidence="2" id="KW-1003">Cell membrane</keyword>
<feature type="transmembrane region" description="Helical" evidence="10">
    <location>
        <begin position="1913"/>
        <end position="1935"/>
    </location>
</feature>
<evidence type="ECO:0000259" key="12">
    <source>
        <dbReference type="PROSITE" id="PS50026"/>
    </source>
</evidence>
<dbReference type="InterPro" id="IPR036305">
    <property type="entry name" value="RGS_sf"/>
</dbReference>
<dbReference type="VEuPathDB" id="AmoebaDB:NAEGRDRAFT_80558"/>
<keyword evidence="11" id="KW-0732">Signal</keyword>
<evidence type="ECO:0000313" key="16">
    <source>
        <dbReference type="Proteomes" id="UP000006671"/>
    </source>
</evidence>
<keyword evidence="5" id="KW-0677">Repeat</keyword>
<evidence type="ECO:0000259" key="13">
    <source>
        <dbReference type="PROSITE" id="PS50132"/>
    </source>
</evidence>
<dbReference type="InterPro" id="IPR000742">
    <property type="entry name" value="EGF"/>
</dbReference>
<dbReference type="InterPro" id="IPR051216">
    <property type="entry name" value="Teneurin"/>
</dbReference>
<feature type="disulfide bond" evidence="9">
    <location>
        <begin position="553"/>
        <end position="562"/>
    </location>
</feature>
<evidence type="ECO:0000259" key="14">
    <source>
        <dbReference type="PROSITE" id="PS50221"/>
    </source>
</evidence>
<comment type="subcellular location">
    <subcellularLocation>
        <location evidence="1">Cell membrane</location>
    </subcellularLocation>
</comment>
<feature type="disulfide bond" evidence="9">
    <location>
        <begin position="713"/>
        <end position="722"/>
    </location>
</feature>
<reference evidence="15 16" key="1">
    <citation type="journal article" date="2010" name="Cell">
        <title>The genome of Naegleria gruberi illuminates early eukaryotic versatility.</title>
        <authorList>
            <person name="Fritz-Laylin L.K."/>
            <person name="Prochnik S.E."/>
            <person name="Ginger M.L."/>
            <person name="Dacks J.B."/>
            <person name="Carpenter M.L."/>
            <person name="Field M.C."/>
            <person name="Kuo A."/>
            <person name="Paredez A."/>
            <person name="Chapman J."/>
            <person name="Pham J."/>
            <person name="Shu S."/>
            <person name="Neupane R."/>
            <person name="Cipriano M."/>
            <person name="Mancuso J."/>
            <person name="Tu H."/>
            <person name="Salamov A."/>
            <person name="Lindquist E."/>
            <person name="Shapiro H."/>
            <person name="Lucas S."/>
            <person name="Grigoriev I.V."/>
            <person name="Cande W.Z."/>
            <person name="Fulton C."/>
            <person name="Rokhsar D.S."/>
            <person name="Dawson S.C."/>
        </authorList>
    </citation>
    <scope>NUCLEOTIDE SEQUENCE [LARGE SCALE GENOMIC DNA]</scope>
    <source>
        <strain evidence="15 16">NEG-M</strain>
    </source>
</reference>
<feature type="disulfide bond" evidence="9">
    <location>
        <begin position="871"/>
        <end position="880"/>
    </location>
</feature>
<evidence type="ECO:0000256" key="7">
    <source>
        <dbReference type="ARBA" id="ARBA00023136"/>
    </source>
</evidence>
<feature type="disulfide bond" evidence="9">
    <location>
        <begin position="674"/>
        <end position="683"/>
    </location>
</feature>
<dbReference type="Gene3D" id="2.120.10.30">
    <property type="entry name" value="TolB, C-terminal domain"/>
    <property type="match status" value="3"/>
</dbReference>
<dbReference type="STRING" id="5762.D2VML7"/>
<dbReference type="PROSITE" id="PS00022">
    <property type="entry name" value="EGF_1"/>
    <property type="match status" value="8"/>
</dbReference>
<dbReference type="RefSeq" id="XP_002674832.1">
    <property type="nucleotide sequence ID" value="XM_002674786.1"/>
</dbReference>
<keyword evidence="8 9" id="KW-1015">Disulfide bond</keyword>
<evidence type="ECO:0000256" key="3">
    <source>
        <dbReference type="ARBA" id="ARBA00022536"/>
    </source>
</evidence>
<keyword evidence="7 10" id="KW-0472">Membrane</keyword>
<dbReference type="Gene3D" id="2.10.25.10">
    <property type="entry name" value="Laminin"/>
    <property type="match status" value="9"/>
</dbReference>
<evidence type="ECO:0000256" key="1">
    <source>
        <dbReference type="ARBA" id="ARBA00004236"/>
    </source>
</evidence>
<proteinExistence type="predicted"/>
<feature type="transmembrane region" description="Helical" evidence="10">
    <location>
        <begin position="1648"/>
        <end position="1667"/>
    </location>
</feature>
<evidence type="ECO:0000256" key="8">
    <source>
        <dbReference type="ARBA" id="ARBA00023157"/>
    </source>
</evidence>
<feature type="domain" description="EGF-like" evidence="12">
    <location>
        <begin position="491"/>
        <end position="524"/>
    </location>
</feature>
<feature type="domain" description="EGF-like" evidence="12">
    <location>
        <begin position="849"/>
        <end position="881"/>
    </location>
</feature>
<evidence type="ECO:0000256" key="10">
    <source>
        <dbReference type="SAM" id="Phobius"/>
    </source>
</evidence>
<dbReference type="SMART" id="SM00303">
    <property type="entry name" value="GPS"/>
    <property type="match status" value="1"/>
</dbReference>
<dbReference type="SUPFAM" id="SSF101898">
    <property type="entry name" value="NHL repeat"/>
    <property type="match status" value="1"/>
</dbReference>
<gene>
    <name evidence="15" type="ORF">NAEGRDRAFT_80558</name>
</gene>
<dbReference type="OrthoDB" id="18487at2759"/>
<feature type="transmembrane region" description="Helical" evidence="10">
    <location>
        <begin position="1613"/>
        <end position="1636"/>
    </location>
</feature>
<feature type="transmembrane region" description="Helical" evidence="10">
    <location>
        <begin position="1706"/>
        <end position="1728"/>
    </location>
</feature>
<feature type="transmembrane region" description="Helical" evidence="10">
    <location>
        <begin position="1769"/>
        <end position="1792"/>
    </location>
</feature>
<feature type="transmembrane region" description="Helical" evidence="10">
    <location>
        <begin position="1804"/>
        <end position="1834"/>
    </location>
</feature>
<keyword evidence="3 9" id="KW-0245">EGF-like domain</keyword>
<dbReference type="eggNOG" id="KOG4659">
    <property type="taxonomic scope" value="Eukaryota"/>
</dbReference>
<dbReference type="InterPro" id="IPR016137">
    <property type="entry name" value="RGS"/>
</dbReference>
<feature type="disulfide bond" evidence="9">
    <location>
        <begin position="514"/>
        <end position="523"/>
    </location>
</feature>
<dbReference type="SUPFAM" id="SSF48097">
    <property type="entry name" value="Regulator of G-protein signaling, RGS"/>
    <property type="match status" value="1"/>
</dbReference>
<dbReference type="PANTHER" id="PTHR11219:SF69">
    <property type="entry name" value="TENEURIN-A"/>
    <property type="match status" value="1"/>
</dbReference>
<feature type="signal peptide" evidence="11">
    <location>
        <begin position="1"/>
        <end position="24"/>
    </location>
</feature>
<dbReference type="SMART" id="SM00181">
    <property type="entry name" value="EGF"/>
    <property type="match status" value="13"/>
</dbReference>
<evidence type="ECO:0000256" key="6">
    <source>
        <dbReference type="ARBA" id="ARBA00022989"/>
    </source>
</evidence>
<dbReference type="InterPro" id="IPR057244">
    <property type="entry name" value="GAIN_B"/>
</dbReference>
<name>D2VML7_NAEGR</name>
<feature type="domain" description="EGF-like" evidence="12">
    <location>
        <begin position="887"/>
        <end position="920"/>
    </location>
</feature>
<evidence type="ECO:0000313" key="15">
    <source>
        <dbReference type="EMBL" id="EFC42088.1"/>
    </source>
</evidence>
<dbReference type="InterPro" id="IPR000203">
    <property type="entry name" value="GPS"/>
</dbReference>
<keyword evidence="16" id="KW-1185">Reference proteome</keyword>
<feature type="domain" description="RGS" evidence="13">
    <location>
        <begin position="1992"/>
        <end position="2053"/>
    </location>
</feature>
<keyword evidence="4 10" id="KW-0812">Transmembrane</keyword>
<dbReference type="PROSITE" id="PS50221">
    <property type="entry name" value="GAIN_B"/>
    <property type="match status" value="1"/>
</dbReference>
<evidence type="ECO:0000256" key="11">
    <source>
        <dbReference type="SAM" id="SignalP"/>
    </source>
</evidence>
<dbReference type="GO" id="GO:0005886">
    <property type="term" value="C:plasma membrane"/>
    <property type="evidence" value="ECO:0007669"/>
    <property type="project" value="UniProtKB-SubCell"/>
</dbReference>
<dbReference type="PROSITE" id="PS01186">
    <property type="entry name" value="EGF_2"/>
    <property type="match status" value="5"/>
</dbReference>
<dbReference type="PROSITE" id="PS50026">
    <property type="entry name" value="EGF_3"/>
    <property type="match status" value="8"/>
</dbReference>
<dbReference type="SMART" id="SM00315">
    <property type="entry name" value="RGS"/>
    <property type="match status" value="1"/>
</dbReference>
<feature type="domain" description="EGF-like" evidence="12">
    <location>
        <begin position="809"/>
        <end position="842"/>
    </location>
</feature>
<dbReference type="InterPro" id="IPR044926">
    <property type="entry name" value="RGS_subdomain_2"/>
</dbReference>
<dbReference type="InterPro" id="IPR011042">
    <property type="entry name" value="6-blade_b-propeller_TolB-like"/>
</dbReference>
<dbReference type="GeneID" id="8862626"/>
<feature type="domain" description="EGF-like" evidence="12">
    <location>
        <begin position="529"/>
        <end position="563"/>
    </location>
</feature>
<dbReference type="Pfam" id="PF00615">
    <property type="entry name" value="RGS"/>
    <property type="match status" value="1"/>
</dbReference>
<sequence>MTPLPNRCLPIIVLVILFLWGGYSKQAESPIKYTIQTLVSNLQKPGGLHMYNNEIYFVDQYNNIVQKRSANGDVTIIAGKVGQQGSTGDGQLATSAKLYYPYGVFVMDNIIYIADQYNCKIRMVSSNIIATSVGVPGCGDAIGATGVTQLDHPPAIFVPYTGLYYIADFYNHKVKKVESGTVTTIAGTGTANYNGDGIQASTAQLNEPHGVFVRNDKIYIVDKKNHRIRMIQPDGKISTVAGNGTLGFGPDNVAAKSSMLQDPVFVYVTQDEVIYISDHENNRIRRVKNGIISTIAGNGIQALADDGSISHLSPLSLPAGLFVNETTGQIIFAERGTNKIRVLMPTCDNGYNLNSNGTQCFTSFCNGIESINFATVCSGRGKCIGNNQCQCDEPTSWGGANCEKPKCSGILQGESNVCNGRGLCSAVDSCQCTSPAAWGGQNCEKPKCNGVLQGNAGVCNSRGVCSAPDSCTCNVPNNWGGSDCQYPKCDNILSTDPKVCSANGTCVGVGSCACNTNYTGVFCQFPKCNSIAASDANVCNRNGVCTAPNVCICDPNYSGQFCENPKCGSYFKGDPLVCNSRGICSSIENCNCNDQNNWGGNLCQFPKCNNIISTDGTVCNSRGTCQSPNTCQCTDSSSWGGVNCEKPKCYGILQGESNVCSGKGTCIGVNQCSCVNGYGGERCQYPKCNGILSNSSIVCSGHGTCVGIDNCQCSPLYTGALCQVPICFGINATNSTNVCSGHGVCIAGNQCSCSSNYYSSDCSVWDCFGIQNNSTKVCSGRGVCQSPNICSSCQTGYYGNNCETYFCGDKMHNSTDVCSRNGNCTAPNNCSCLNGYFGNNCESYNCSGLLNNSSKVCSSHGYCSSPNNCICSSGYSGNECENYSCNNVNHNSSMVCSGNGNCTLPNICQCKDGYFGDNCETFYCNAQLHNSTSVCSGFGTCTSPNSCTCKIGYDGLDCETFYCNGVLFNNSNVCSGHGNCNITDTCICNEGFTGINCDLFHCFGVIYTNSSLVCSGQGSCIYPNTCACKPDYFGANCKEKIVKEKRLIEIIGKPKAVVKGLNQVIDMNIIGAYLEYINDFESIRLSNNCTNCTWTNLKYSWQISDGNQKIYSQPPEYILASFIGRSTNGLYKLSFSPVLSLKGSFHNNGQGNLTLSVKFYNSQNLSETVEFLESIPILSPPERLHSNVNILPQTGMALSTLFNFEEDLNNWIVPYELSPLEFAFGFEYSNVHGENIVIRMNEFSKNLTCSCYLPYLSNNKTESATVQIYVIARDSLSNQYSKYFGSVQVLLNSEDAETLQYRIRHDERLSVILPYDQSRKQSNEIIYEYVNSLNLHVENPSLTLEVINQLTTTNSLENKVASILSSKLENFLGSVNEIIKSDKSSNGYLSKQRMSESDLKNTLSSASNILLNGFVNVTTLCSQLSSIIINQQASRVFSGSLDQNSYISDLINITTSTFLKTSSIDNVVQEFNGVTIDTDYILAKYDGYYKEIGLALITFDENLYTNGNSTQLTNSKEFTLYKSGSPLSLSNLIEPIYISFTLETNSSVSNTSLSCQFWNETNHKWEREGCSVYYFNNQTKQLTCQCNHTTLFAAFVEQETPTNAEFLKQVSSLYIAQISFGSLFLILSSITLVLLIVFRKSQPVTSRFVTPFIGMAALIIECALLLITQRGILLRYANSVLGNQNDFENSQSTVLQLQNGDLAANIISNIFTIIVNTITLTAIFSYLYQVLRFQVLKYFHHQIWLRFNSKEPKSETLLKVTKLFLSTKVMLIVMSVFVTLNVLYWTLWVILIRTGAITGTTYTHIVSISFTCSILLLGFIICCMIALDWIMVFLSKRKENEIIKQGQEQTTDNETRKLNFSLNDLLTGKSLEKLQKFDNFTTAKKLVKIPLKGVYENIIRLDSPLYFRAEMCLFVMCFTFLVISQIIGLSGLTYRKTDSLKMLLLNDSISLLFDILYLFSYLFVFGGYSLIVLFIHKIRKSSYETKQDEGEELVKLLEHAEGLQLFEWFCEKEYSLENLQLYLEIKNQNNVFENLDDSHQAQTIILHIYETYVKNGSLKEVNIPSDCKKSFVNLVQDLDSTDSKTKDIELENGKNFGKKNQISQELKESIRKSIETLQNQVLFNLSDTFSRFIFTQQFETYQGIVNYKNKLMKQANLE</sequence>
<dbReference type="PROSITE" id="PS50132">
    <property type="entry name" value="RGS"/>
    <property type="match status" value="1"/>
</dbReference>
<feature type="domain" description="GAIN-B" evidence="14">
    <location>
        <begin position="1446"/>
        <end position="1602"/>
    </location>
</feature>
<feature type="transmembrane region" description="Helical" evidence="10">
    <location>
        <begin position="1955"/>
        <end position="1976"/>
    </location>
</feature>
<dbReference type="KEGG" id="ngr:NAEGRDRAFT_80558"/>
<accession>D2VML7</accession>
<dbReference type="eggNOG" id="KOG1225">
    <property type="taxonomic scope" value="Eukaryota"/>
</dbReference>
<keyword evidence="6 10" id="KW-1133">Transmembrane helix</keyword>
<evidence type="ECO:0000256" key="4">
    <source>
        <dbReference type="ARBA" id="ARBA00022692"/>
    </source>
</evidence>
<feature type="domain" description="EGF-like" evidence="12">
    <location>
        <begin position="689"/>
        <end position="723"/>
    </location>
</feature>
<dbReference type="EMBL" id="GG738882">
    <property type="protein sequence ID" value="EFC42088.1"/>
    <property type="molecule type" value="Genomic_DNA"/>
</dbReference>
<feature type="chain" id="PRO_5003037688" evidence="11">
    <location>
        <begin position="25"/>
        <end position="2158"/>
    </location>
</feature>
<evidence type="ECO:0000256" key="5">
    <source>
        <dbReference type="ARBA" id="ARBA00022737"/>
    </source>
</evidence>
<feature type="disulfide bond" evidence="9">
    <location>
        <begin position="988"/>
        <end position="997"/>
    </location>
</feature>
<feature type="disulfide bond" evidence="9">
    <location>
        <begin position="832"/>
        <end position="841"/>
    </location>
</feature>
<dbReference type="Pfam" id="PF25024">
    <property type="entry name" value="EGF_TEN"/>
    <property type="match status" value="1"/>
</dbReference>
<evidence type="ECO:0000256" key="2">
    <source>
        <dbReference type="ARBA" id="ARBA00022475"/>
    </source>
</evidence>
<comment type="caution">
    <text evidence="9">Lacks conserved residue(s) required for the propagation of feature annotation.</text>
</comment>
<feature type="domain" description="EGF-like" evidence="12">
    <location>
        <begin position="959"/>
        <end position="998"/>
    </location>
</feature>
<feature type="domain" description="EGF-like" evidence="12">
    <location>
        <begin position="651"/>
        <end position="684"/>
    </location>
</feature>
<dbReference type="Gene3D" id="1.10.167.10">
    <property type="entry name" value="Regulator of G-protein Signalling 4, domain 2"/>
    <property type="match status" value="1"/>
</dbReference>
<protein>
    <submittedName>
        <fullName evidence="15">Predicted protein</fullName>
    </submittedName>
</protein>